<sequence>MRSFISAALLRTRTVLMIFILLLVAGAVTYATIPKESNPDVPIPFIYVSIVHDGISPEDAERMLVKPMERELRSIDGIKEMKATAGEGFASITMEFIAGFDAKEALADVRDKVTVARAKLPSESEEPTIHEVTMAGEQAVVTVVLSGEASLRALLSLARELKNNLEGLREILEVEIGGDREDLVEVIVDPLLMESYGLDQSDIFNLLSRNNRLVPAGTLDNGKGSFAVKVPSVFESVKDVMEQPVKVDGDRVITFADVAQVRRSYKDPSSFARLDATPSVSLEVKKRPGENILLTVEKVKALVSEVQQSPMWPKTVKVTYTGDQTIDVNMMLSDLQNNVSSAVILVAIVIVAILGVRTAALVGISIPGSFLTGILILSLFGYTLNMVVLFSLIMAVGMLVDGAIVVTEFADRCMSEGMDKRQAYAKAAQRMAWPIIASTATTLAAFAPLMFWPGMMGEFMKYLPFTLIAVLSASLVMALVFVPTLGVVMGKPRYVDPNTREQMLEAEHGDITKLQGFTGRYVRMLEVAIKHPWKILATALVIAVLSFTAYGMSGLGVQFFPHVDSSGVNITVRSTGDMSIYEKDVLIRDVEQRIIDMPSIETLYSRTGGRDQVGYLRMNLVDWHLRPHSDDIIEEVQARIGDLPGMDIEIAPDQNGPQQGKDVQVQLSSRFPELLSDAAYKLRAAMQANGQLTAIGDTAPKPGIEWQLKVERDDAARFGADATLVGNAVQLVTNGLKIGEYRPDDVDDEIDIRVRYPLEQRYIGQLDVLRVNTPYGMVPLSNFVERIPQSKTDLIRHIDSRRVLQVEANLVPGAQLKNVLESLQQALPEVGIDPRVNLTIKGQNEQQQESELFLEQAFAVALFVMAIILVTQFNSFYQAFLILSAVLFSTVGVFLALVIAQKPFGIVMSGIGVIALAGIVVNNNIVLIDTFNVLRREGMGMTEAILRTGAQRLRPVMMTTVTTILGLLPMVAEVNIDFVGRQVDIGGPSTQWWSQLATAVAGGLAFATLLTLVLTPCLLALKGERRDTASEHDNATGESDPEHSYIEDKVVRIQHP</sequence>
<feature type="transmembrane region" description="Helical" evidence="2">
    <location>
        <begin position="431"/>
        <end position="451"/>
    </location>
</feature>
<feature type="transmembrane region" description="Helical" evidence="2">
    <location>
        <begin position="880"/>
        <end position="900"/>
    </location>
</feature>
<reference evidence="3 4" key="1">
    <citation type="submission" date="2021-10" db="EMBL/GenBank/DDBJ databases">
        <title>Draft genome of Aestuariibacter halophilus JC2043.</title>
        <authorList>
            <person name="Emsley S.A."/>
            <person name="Pfannmuller K.M."/>
            <person name="Ushijima B."/>
            <person name="Saw J.H."/>
            <person name="Videau P."/>
        </authorList>
    </citation>
    <scope>NUCLEOTIDE SEQUENCE [LARGE SCALE GENOMIC DNA]</scope>
    <source>
        <strain evidence="3 4">JC2043</strain>
    </source>
</reference>
<name>A0ABS8GCE4_9ALTE</name>
<dbReference type="PANTHER" id="PTHR32063">
    <property type="match status" value="1"/>
</dbReference>
<dbReference type="Gene3D" id="3.30.70.1320">
    <property type="entry name" value="Multidrug efflux transporter AcrB pore domain like"/>
    <property type="match status" value="1"/>
</dbReference>
<proteinExistence type="predicted"/>
<dbReference type="Gene3D" id="3.30.70.1440">
    <property type="entry name" value="Multidrug efflux transporter AcrB pore domain"/>
    <property type="match status" value="1"/>
</dbReference>
<feature type="transmembrane region" description="Helical" evidence="2">
    <location>
        <begin position="339"/>
        <end position="356"/>
    </location>
</feature>
<comment type="caution">
    <text evidence="3">The sequence shown here is derived from an EMBL/GenBank/DDBJ whole genome shotgun (WGS) entry which is preliminary data.</text>
</comment>
<feature type="transmembrane region" description="Helical" evidence="2">
    <location>
        <begin position="906"/>
        <end position="934"/>
    </location>
</feature>
<gene>
    <name evidence="3" type="ORF">LJ739_14470</name>
</gene>
<dbReference type="Gene3D" id="1.20.1640.10">
    <property type="entry name" value="Multidrug efflux transporter AcrB transmembrane domain"/>
    <property type="match status" value="2"/>
</dbReference>
<feature type="transmembrane region" description="Helical" evidence="2">
    <location>
        <begin position="853"/>
        <end position="873"/>
    </location>
</feature>
<dbReference type="InterPro" id="IPR027463">
    <property type="entry name" value="AcrB_DN_DC_subdom"/>
</dbReference>
<dbReference type="SUPFAM" id="SSF82714">
    <property type="entry name" value="Multidrug efflux transporter AcrB TolC docking domain, DN and DC subdomains"/>
    <property type="match status" value="1"/>
</dbReference>
<feature type="transmembrane region" description="Helical" evidence="2">
    <location>
        <begin position="361"/>
        <end position="382"/>
    </location>
</feature>
<dbReference type="Proteomes" id="UP001520878">
    <property type="component" value="Unassembled WGS sequence"/>
</dbReference>
<dbReference type="EMBL" id="JAJEWP010000004">
    <property type="protein sequence ID" value="MCC2617454.1"/>
    <property type="molecule type" value="Genomic_DNA"/>
</dbReference>
<keyword evidence="4" id="KW-1185">Reference proteome</keyword>
<feature type="transmembrane region" description="Helical" evidence="2">
    <location>
        <begin position="463"/>
        <end position="488"/>
    </location>
</feature>
<evidence type="ECO:0000256" key="2">
    <source>
        <dbReference type="SAM" id="Phobius"/>
    </source>
</evidence>
<dbReference type="Gene3D" id="3.30.2090.10">
    <property type="entry name" value="Multidrug efflux transporter AcrB TolC docking domain, DN and DC subdomains"/>
    <property type="match status" value="2"/>
</dbReference>
<evidence type="ECO:0000313" key="3">
    <source>
        <dbReference type="EMBL" id="MCC2617454.1"/>
    </source>
</evidence>
<dbReference type="SUPFAM" id="SSF82693">
    <property type="entry name" value="Multidrug efflux transporter AcrB pore domain, PN1, PN2, PC1 and PC2 subdomains"/>
    <property type="match status" value="2"/>
</dbReference>
<dbReference type="PRINTS" id="PR00702">
    <property type="entry name" value="ACRIFLAVINRP"/>
</dbReference>
<dbReference type="RefSeq" id="WP_229161621.1">
    <property type="nucleotide sequence ID" value="NZ_JAJEWP010000004.1"/>
</dbReference>
<dbReference type="Gene3D" id="3.30.70.1430">
    <property type="entry name" value="Multidrug efflux transporter AcrB pore domain"/>
    <property type="match status" value="2"/>
</dbReference>
<protein>
    <submittedName>
        <fullName evidence="3">Efflux RND transporter permease subunit</fullName>
    </submittedName>
</protein>
<dbReference type="SUPFAM" id="SSF82866">
    <property type="entry name" value="Multidrug efflux transporter AcrB transmembrane domain"/>
    <property type="match status" value="2"/>
</dbReference>
<dbReference type="PANTHER" id="PTHR32063:SF0">
    <property type="entry name" value="SWARMING MOTILITY PROTEIN SWRC"/>
    <property type="match status" value="1"/>
</dbReference>
<feature type="region of interest" description="Disordered" evidence="1">
    <location>
        <begin position="1026"/>
        <end position="1047"/>
    </location>
</feature>
<feature type="transmembrane region" description="Helical" evidence="2">
    <location>
        <begin position="955"/>
        <end position="972"/>
    </location>
</feature>
<organism evidence="3 4">
    <name type="scientific">Fluctibacter halophilus</name>
    <dbReference type="NCBI Taxonomy" id="226011"/>
    <lineage>
        <taxon>Bacteria</taxon>
        <taxon>Pseudomonadati</taxon>
        <taxon>Pseudomonadota</taxon>
        <taxon>Gammaproteobacteria</taxon>
        <taxon>Alteromonadales</taxon>
        <taxon>Alteromonadaceae</taxon>
        <taxon>Fluctibacter</taxon>
    </lineage>
</organism>
<keyword evidence="2" id="KW-0472">Membrane</keyword>
<evidence type="ECO:0000256" key="1">
    <source>
        <dbReference type="SAM" id="MobiDB-lite"/>
    </source>
</evidence>
<keyword evidence="2" id="KW-0812">Transmembrane</keyword>
<evidence type="ECO:0000313" key="4">
    <source>
        <dbReference type="Proteomes" id="UP001520878"/>
    </source>
</evidence>
<dbReference type="Pfam" id="PF00873">
    <property type="entry name" value="ACR_tran"/>
    <property type="match status" value="1"/>
</dbReference>
<keyword evidence="2" id="KW-1133">Transmembrane helix</keyword>
<accession>A0ABS8GCE4</accession>
<dbReference type="InterPro" id="IPR001036">
    <property type="entry name" value="Acrflvin-R"/>
</dbReference>
<feature type="transmembrane region" description="Helical" evidence="2">
    <location>
        <begin position="388"/>
        <end position="410"/>
    </location>
</feature>
<feature type="transmembrane region" description="Helical" evidence="2">
    <location>
        <begin position="533"/>
        <end position="552"/>
    </location>
</feature>
<feature type="transmembrane region" description="Helical" evidence="2">
    <location>
        <begin position="992"/>
        <end position="1021"/>
    </location>
</feature>